<proteinExistence type="predicted"/>
<dbReference type="SUPFAM" id="SSF52075">
    <property type="entry name" value="Outer arm dynein light chain 1"/>
    <property type="match status" value="1"/>
</dbReference>
<evidence type="ECO:0000313" key="1">
    <source>
        <dbReference type="EMBL" id="GAU34171.1"/>
    </source>
</evidence>
<dbReference type="InterPro" id="IPR032675">
    <property type="entry name" value="LRR_dom_sf"/>
</dbReference>
<evidence type="ECO:0008006" key="3">
    <source>
        <dbReference type="Google" id="ProtNLM"/>
    </source>
</evidence>
<dbReference type="Gene3D" id="3.80.10.10">
    <property type="entry name" value="Ribonuclease Inhibitor"/>
    <property type="match status" value="1"/>
</dbReference>
<evidence type="ECO:0000313" key="2">
    <source>
        <dbReference type="Proteomes" id="UP000242715"/>
    </source>
</evidence>
<dbReference type="OrthoDB" id="1433249at2759"/>
<dbReference type="AlphaFoldDB" id="A0A2Z6MRV1"/>
<organism evidence="1 2">
    <name type="scientific">Trifolium subterraneum</name>
    <name type="common">Subterranean clover</name>
    <dbReference type="NCBI Taxonomy" id="3900"/>
    <lineage>
        <taxon>Eukaryota</taxon>
        <taxon>Viridiplantae</taxon>
        <taxon>Streptophyta</taxon>
        <taxon>Embryophyta</taxon>
        <taxon>Tracheophyta</taxon>
        <taxon>Spermatophyta</taxon>
        <taxon>Magnoliopsida</taxon>
        <taxon>eudicotyledons</taxon>
        <taxon>Gunneridae</taxon>
        <taxon>Pentapetalae</taxon>
        <taxon>rosids</taxon>
        <taxon>fabids</taxon>
        <taxon>Fabales</taxon>
        <taxon>Fabaceae</taxon>
        <taxon>Papilionoideae</taxon>
        <taxon>50 kb inversion clade</taxon>
        <taxon>NPAAA clade</taxon>
        <taxon>Hologalegina</taxon>
        <taxon>IRL clade</taxon>
        <taxon>Trifolieae</taxon>
        <taxon>Trifolium</taxon>
    </lineage>
</organism>
<sequence>MRPWQLNYSDFIIFKDLKSLDLSYAQIANCTKNDQGLENLEVLDLFAGFSNADTNILSCLDGLSSLSFSDSIGDNFIKDAASGGP</sequence>
<dbReference type="EMBL" id="DF973548">
    <property type="protein sequence ID" value="GAU34171.1"/>
    <property type="molecule type" value="Genomic_DNA"/>
</dbReference>
<name>A0A2Z6MRV1_TRISU</name>
<protein>
    <recommendedName>
        <fullName evidence="3">Leucine-rich repeat-containing N-terminal plant-type domain-containing protein</fullName>
    </recommendedName>
</protein>
<keyword evidence="2" id="KW-1185">Reference proteome</keyword>
<reference evidence="2" key="1">
    <citation type="journal article" date="2017" name="Front. Plant Sci.">
        <title>Climate Clever Clovers: New Paradigm to Reduce the Environmental Footprint of Ruminants by Breeding Low Methanogenic Forages Utilizing Haplotype Variation.</title>
        <authorList>
            <person name="Kaur P."/>
            <person name="Appels R."/>
            <person name="Bayer P.E."/>
            <person name="Keeble-Gagnere G."/>
            <person name="Wang J."/>
            <person name="Hirakawa H."/>
            <person name="Shirasawa K."/>
            <person name="Vercoe P."/>
            <person name="Stefanova K."/>
            <person name="Durmic Z."/>
            <person name="Nichols P."/>
            <person name="Revell C."/>
            <person name="Isobe S.N."/>
            <person name="Edwards D."/>
            <person name="Erskine W."/>
        </authorList>
    </citation>
    <scope>NUCLEOTIDE SEQUENCE [LARGE SCALE GENOMIC DNA]</scope>
    <source>
        <strain evidence="2">cv. Daliak</strain>
    </source>
</reference>
<accession>A0A2Z6MRV1</accession>
<dbReference type="Proteomes" id="UP000242715">
    <property type="component" value="Unassembled WGS sequence"/>
</dbReference>
<gene>
    <name evidence="1" type="ORF">TSUD_162710</name>
</gene>